<organism evidence="1 2">
    <name type="scientific">Gimesia panareensis</name>
    <dbReference type="NCBI Taxonomy" id="2527978"/>
    <lineage>
        <taxon>Bacteria</taxon>
        <taxon>Pseudomonadati</taxon>
        <taxon>Planctomycetota</taxon>
        <taxon>Planctomycetia</taxon>
        <taxon>Planctomycetales</taxon>
        <taxon>Planctomycetaceae</taxon>
        <taxon>Gimesia</taxon>
    </lineage>
</organism>
<evidence type="ECO:0000313" key="2">
    <source>
        <dbReference type="Proteomes" id="UP000320839"/>
    </source>
</evidence>
<reference evidence="1 2" key="1">
    <citation type="submission" date="2019-02" db="EMBL/GenBank/DDBJ databases">
        <title>Deep-cultivation of Planctomycetes and their phenomic and genomic characterization uncovers novel biology.</title>
        <authorList>
            <person name="Wiegand S."/>
            <person name="Jogler M."/>
            <person name="Boedeker C."/>
            <person name="Pinto D."/>
            <person name="Vollmers J."/>
            <person name="Rivas-Marin E."/>
            <person name="Kohn T."/>
            <person name="Peeters S.H."/>
            <person name="Heuer A."/>
            <person name="Rast P."/>
            <person name="Oberbeckmann S."/>
            <person name="Bunk B."/>
            <person name="Jeske O."/>
            <person name="Meyerdierks A."/>
            <person name="Storesund J.E."/>
            <person name="Kallscheuer N."/>
            <person name="Luecker S."/>
            <person name="Lage O.M."/>
            <person name="Pohl T."/>
            <person name="Merkel B.J."/>
            <person name="Hornburger P."/>
            <person name="Mueller R.-W."/>
            <person name="Bruemmer F."/>
            <person name="Labrenz M."/>
            <person name="Spormann A.M."/>
            <person name="Op den Camp H."/>
            <person name="Overmann J."/>
            <person name="Amann R."/>
            <person name="Jetten M.S.M."/>
            <person name="Mascher T."/>
            <person name="Medema M.H."/>
            <person name="Devos D.P."/>
            <person name="Kaster A.-K."/>
            <person name="Ovreas L."/>
            <person name="Rohde M."/>
            <person name="Galperin M.Y."/>
            <person name="Jogler C."/>
        </authorList>
    </citation>
    <scope>NUCLEOTIDE SEQUENCE [LARGE SCALE GENOMIC DNA]</scope>
    <source>
        <strain evidence="1 2">Pan153</strain>
    </source>
</reference>
<proteinExistence type="predicted"/>
<dbReference type="AlphaFoldDB" id="A0A518FK24"/>
<evidence type="ECO:0000313" key="1">
    <source>
        <dbReference type="EMBL" id="QDV16676.1"/>
    </source>
</evidence>
<protein>
    <submittedName>
        <fullName evidence="1">Uncharacterized protein</fullName>
    </submittedName>
</protein>
<sequence>MIWIVISPKGMLFNYQIPSNTRLNYLVVNENLTFKVNFKLQVLASNLNQQVDRGLLNIKQKRSLLDGECNLTLIFPGSRYSFRCA</sequence>
<accession>A0A518FK24</accession>
<dbReference type="EMBL" id="CP036317">
    <property type="protein sequence ID" value="QDV16676.1"/>
    <property type="molecule type" value="Genomic_DNA"/>
</dbReference>
<name>A0A518FK24_9PLAN</name>
<dbReference type="Proteomes" id="UP000320839">
    <property type="component" value="Chromosome"/>
</dbReference>
<gene>
    <name evidence="1" type="ORF">Pan153_13070</name>
</gene>